<dbReference type="OrthoDB" id="10002561at2759"/>
<accession>A0A813VLH5</accession>
<dbReference type="Gene3D" id="2.130.10.80">
    <property type="entry name" value="Galactose oxidase/kelch, beta-propeller"/>
    <property type="match status" value="2"/>
</dbReference>
<dbReference type="InterPro" id="IPR003609">
    <property type="entry name" value="Pan_app"/>
</dbReference>
<comment type="caution">
    <text evidence="4">The sequence shown here is derived from an EMBL/GenBank/DDBJ whole genome shotgun (WGS) entry which is preliminary data.</text>
</comment>
<evidence type="ECO:0000259" key="3">
    <source>
        <dbReference type="PROSITE" id="PS50948"/>
    </source>
</evidence>
<dbReference type="InterPro" id="IPR037293">
    <property type="entry name" value="Gal_Oxidase_central_sf"/>
</dbReference>
<dbReference type="InterPro" id="IPR011043">
    <property type="entry name" value="Gal_Oxase/kelch_b-propeller"/>
</dbReference>
<sequence length="525" mass="57348">MGTQFMPIHMNALHLADVSAQTKIKCASQCSAHPQCRTFNFDTATQICQLFQGDTIATGSTVSAVQTSMFGSVRLMETFFTAYNRSCDQCADNRFLRCVNDTCQCQQNTYWNGSFCLPQLPLPCMECEPNRSMCREDLNLTCQSYSKCDYANQTCNITDAPTTDTTTEVYSTSTVSTGKWVLVGNMSIGRSCHTSTLIPSENDTVIIAGGIFTSQSTVIDKFVLSNLSIFACGGMSTFRKYHAAEYLNSSGYIIFTGGESNSSFTLESAELFNPISCTVVSSNLTMTSPRQCHTITTLPVSSKLFLVGNRSKSRSAELFDPNTLSFSVVNSTMNVDRYIPTSTLLPGVLSSEEGILISGGFTPGNPNTTFPEYYNASFGYFVMSPTNMAASRSYYTATLLSDPRTVLICGGFDRYVNYLDSCEIYNHISKNFSLITNHMSVARSYHTATLLQDGKVLIVGGYDGGTVFDSTELYDPASKTFTTGPSLNNARYLHTATLLPLSGNVLVCGGEDTANVLASCELYYR</sequence>
<keyword evidence="1" id="KW-0880">Kelch repeat</keyword>
<dbReference type="EMBL" id="CAJNOJ010000064">
    <property type="protein sequence ID" value="CAF1009363.1"/>
    <property type="molecule type" value="Genomic_DNA"/>
</dbReference>
<keyword evidence="6" id="KW-1185">Reference proteome</keyword>
<proteinExistence type="predicted"/>
<dbReference type="SMART" id="SM00612">
    <property type="entry name" value="Kelch"/>
    <property type="match status" value="3"/>
</dbReference>
<dbReference type="EMBL" id="CAJNOR010000227">
    <property type="protein sequence ID" value="CAF0847490.1"/>
    <property type="molecule type" value="Genomic_DNA"/>
</dbReference>
<dbReference type="PANTHER" id="PTHR24412">
    <property type="entry name" value="KELCH PROTEIN"/>
    <property type="match status" value="1"/>
</dbReference>
<dbReference type="InterPro" id="IPR015915">
    <property type="entry name" value="Kelch-typ_b-propeller"/>
</dbReference>
<gene>
    <name evidence="5" type="ORF">EDS130_LOCUS15306</name>
    <name evidence="4" type="ORF">XAT740_LOCUS5302</name>
</gene>
<dbReference type="AlphaFoldDB" id="A0A813VLH5"/>
<dbReference type="Gene3D" id="3.50.4.10">
    <property type="entry name" value="Hepatocyte Growth Factor"/>
    <property type="match status" value="1"/>
</dbReference>
<evidence type="ECO:0000256" key="2">
    <source>
        <dbReference type="ARBA" id="ARBA00022737"/>
    </source>
</evidence>
<reference evidence="4" key="1">
    <citation type="submission" date="2021-02" db="EMBL/GenBank/DDBJ databases">
        <authorList>
            <person name="Nowell W R."/>
        </authorList>
    </citation>
    <scope>NUCLEOTIDE SEQUENCE</scope>
</reference>
<evidence type="ECO:0000313" key="6">
    <source>
        <dbReference type="Proteomes" id="UP000663828"/>
    </source>
</evidence>
<evidence type="ECO:0000313" key="4">
    <source>
        <dbReference type="EMBL" id="CAF0847490.1"/>
    </source>
</evidence>
<organism evidence="4 6">
    <name type="scientific">Adineta ricciae</name>
    <name type="common">Rotifer</name>
    <dbReference type="NCBI Taxonomy" id="249248"/>
    <lineage>
        <taxon>Eukaryota</taxon>
        <taxon>Metazoa</taxon>
        <taxon>Spiralia</taxon>
        <taxon>Gnathifera</taxon>
        <taxon>Rotifera</taxon>
        <taxon>Eurotatoria</taxon>
        <taxon>Bdelloidea</taxon>
        <taxon>Adinetida</taxon>
        <taxon>Adinetidae</taxon>
        <taxon>Adineta</taxon>
    </lineage>
</organism>
<evidence type="ECO:0000256" key="1">
    <source>
        <dbReference type="ARBA" id="ARBA00022441"/>
    </source>
</evidence>
<protein>
    <recommendedName>
        <fullName evidence="3">Apple domain-containing protein</fullName>
    </recommendedName>
</protein>
<feature type="domain" description="Apple" evidence="3">
    <location>
        <begin position="1"/>
        <end position="74"/>
    </location>
</feature>
<dbReference type="Pfam" id="PF01344">
    <property type="entry name" value="Kelch_1"/>
    <property type="match status" value="1"/>
</dbReference>
<dbReference type="InterPro" id="IPR006652">
    <property type="entry name" value="Kelch_1"/>
</dbReference>
<dbReference type="Pfam" id="PF00024">
    <property type="entry name" value="PAN_1"/>
    <property type="match status" value="1"/>
</dbReference>
<dbReference type="Gene3D" id="2.120.10.80">
    <property type="entry name" value="Kelch-type beta propeller"/>
    <property type="match status" value="1"/>
</dbReference>
<dbReference type="PROSITE" id="PS50948">
    <property type="entry name" value="PAN"/>
    <property type="match status" value="1"/>
</dbReference>
<keyword evidence="2" id="KW-0677">Repeat</keyword>
<dbReference type="Proteomes" id="UP000663828">
    <property type="component" value="Unassembled WGS sequence"/>
</dbReference>
<dbReference type="SUPFAM" id="SSF50965">
    <property type="entry name" value="Galactose oxidase, central domain"/>
    <property type="match status" value="1"/>
</dbReference>
<name>A0A813VLH5_ADIRI</name>
<evidence type="ECO:0000313" key="5">
    <source>
        <dbReference type="EMBL" id="CAF1009363.1"/>
    </source>
</evidence>
<dbReference type="SUPFAM" id="SSF57414">
    <property type="entry name" value="Hairpin loop containing domain-like"/>
    <property type="match status" value="1"/>
</dbReference>
<dbReference type="Proteomes" id="UP000663852">
    <property type="component" value="Unassembled WGS sequence"/>
</dbReference>
<dbReference type="PANTHER" id="PTHR24412:SF489">
    <property type="entry name" value="RING FINGER DOMAIN AND KELCH REPEAT-CONTAINING PROTEIN DDB_G0271372"/>
    <property type="match status" value="1"/>
</dbReference>